<feature type="chain" id="PRO_5045822727" description="Subtilisin inhibitor domain-containing protein" evidence="9">
    <location>
        <begin position="29"/>
        <end position="135"/>
    </location>
</feature>
<dbReference type="InterPro" id="IPR023549">
    <property type="entry name" value="Subtilisin_inhibitor"/>
</dbReference>
<name>A0ABN3GCW5_9PSEU</name>
<dbReference type="PRINTS" id="PR00294">
    <property type="entry name" value="SSBTLNINHBTR"/>
</dbReference>
<keyword evidence="5 8" id="KW-0646">Protease inhibitor</keyword>
<dbReference type="InterPro" id="IPR000691">
    <property type="entry name" value="Prot_inh_I16_SSI"/>
</dbReference>
<keyword evidence="4" id="KW-0964">Secreted</keyword>
<accession>A0ABN3GCW5</accession>
<keyword evidence="9" id="KW-0732">Signal</keyword>
<comment type="subunit">
    <text evidence="3">Homodimer.</text>
</comment>
<feature type="signal peptide" evidence="9">
    <location>
        <begin position="1"/>
        <end position="28"/>
    </location>
</feature>
<evidence type="ECO:0000256" key="2">
    <source>
        <dbReference type="ARBA" id="ARBA00010472"/>
    </source>
</evidence>
<evidence type="ECO:0000256" key="4">
    <source>
        <dbReference type="ARBA" id="ARBA00022525"/>
    </source>
</evidence>
<evidence type="ECO:0000256" key="7">
    <source>
        <dbReference type="ARBA" id="ARBA00023157"/>
    </source>
</evidence>
<dbReference type="PROSITE" id="PS51257">
    <property type="entry name" value="PROKAR_LIPOPROTEIN"/>
    <property type="match status" value="1"/>
</dbReference>
<organism evidence="11 12">
    <name type="scientific">Saccharopolyspora halophila</name>
    <dbReference type="NCBI Taxonomy" id="405551"/>
    <lineage>
        <taxon>Bacteria</taxon>
        <taxon>Bacillati</taxon>
        <taxon>Actinomycetota</taxon>
        <taxon>Actinomycetes</taxon>
        <taxon>Pseudonocardiales</taxon>
        <taxon>Pseudonocardiaceae</taxon>
        <taxon>Saccharopolyspora</taxon>
    </lineage>
</organism>
<comment type="similarity">
    <text evidence="2 8">Belongs to the protease inhibitor I16 (SSI) family.</text>
</comment>
<sequence>MVSPKLFGTALLTGAAIACAIPAPIALAEGNQPAERLGLVNLTIHDHATKTFRTALLACGLNTGSHPDPEAACDAIANAEGDIDAIEGDDGMCPLIYAPATVRATGFFAGKPVEYSETFSNACVAANATAGVFDF</sequence>
<dbReference type="EMBL" id="BAAARA010000008">
    <property type="protein sequence ID" value="GAA2348624.1"/>
    <property type="molecule type" value="Genomic_DNA"/>
</dbReference>
<comment type="subcellular location">
    <subcellularLocation>
        <location evidence="1">Secreted</location>
    </subcellularLocation>
</comment>
<dbReference type="Pfam" id="PF00720">
    <property type="entry name" value="SSI"/>
    <property type="match status" value="1"/>
</dbReference>
<evidence type="ECO:0000259" key="10">
    <source>
        <dbReference type="Pfam" id="PF00720"/>
    </source>
</evidence>
<keyword evidence="12" id="KW-1185">Reference proteome</keyword>
<dbReference type="Proteomes" id="UP001501218">
    <property type="component" value="Unassembled WGS sequence"/>
</dbReference>
<keyword evidence="7" id="KW-1015">Disulfide bond</keyword>
<comment type="caution">
    <text evidence="11">The sequence shown here is derived from an EMBL/GenBank/DDBJ whole genome shotgun (WGS) entry which is preliminary data.</text>
</comment>
<proteinExistence type="inferred from homology"/>
<keyword evidence="6 8" id="KW-0722">Serine protease inhibitor</keyword>
<dbReference type="RefSeq" id="WP_344131269.1">
    <property type="nucleotide sequence ID" value="NZ_BAAARA010000008.1"/>
</dbReference>
<evidence type="ECO:0000256" key="9">
    <source>
        <dbReference type="SAM" id="SignalP"/>
    </source>
</evidence>
<protein>
    <recommendedName>
        <fullName evidence="10">Subtilisin inhibitor domain-containing protein</fullName>
    </recommendedName>
</protein>
<gene>
    <name evidence="11" type="ORF">GCM10009854_27490</name>
</gene>
<dbReference type="SUPFAM" id="SSF55399">
    <property type="entry name" value="Subtilisin inhibitor"/>
    <property type="match status" value="1"/>
</dbReference>
<evidence type="ECO:0000256" key="6">
    <source>
        <dbReference type="ARBA" id="ARBA00022900"/>
    </source>
</evidence>
<evidence type="ECO:0000256" key="3">
    <source>
        <dbReference type="ARBA" id="ARBA00011738"/>
    </source>
</evidence>
<evidence type="ECO:0000313" key="12">
    <source>
        <dbReference type="Proteomes" id="UP001501218"/>
    </source>
</evidence>
<evidence type="ECO:0000256" key="5">
    <source>
        <dbReference type="ARBA" id="ARBA00022690"/>
    </source>
</evidence>
<evidence type="ECO:0000256" key="8">
    <source>
        <dbReference type="RuleBase" id="RU003471"/>
    </source>
</evidence>
<feature type="domain" description="Subtilisin inhibitor" evidence="10">
    <location>
        <begin position="47"/>
        <end position="121"/>
    </location>
</feature>
<dbReference type="InterPro" id="IPR036819">
    <property type="entry name" value="Subtilisin_inhibitor-like_sf"/>
</dbReference>
<reference evidence="11 12" key="1">
    <citation type="journal article" date="2019" name="Int. J. Syst. Evol. Microbiol.">
        <title>The Global Catalogue of Microorganisms (GCM) 10K type strain sequencing project: providing services to taxonomists for standard genome sequencing and annotation.</title>
        <authorList>
            <consortium name="The Broad Institute Genomics Platform"/>
            <consortium name="The Broad Institute Genome Sequencing Center for Infectious Disease"/>
            <person name="Wu L."/>
            <person name="Ma J."/>
        </authorList>
    </citation>
    <scope>NUCLEOTIDE SEQUENCE [LARGE SCALE GENOMIC DNA]</scope>
    <source>
        <strain evidence="11 12">JCM 16221</strain>
    </source>
</reference>
<dbReference type="Gene3D" id="3.30.350.10">
    <property type="entry name" value="Subtilisin inhibitor-like"/>
    <property type="match status" value="1"/>
</dbReference>
<evidence type="ECO:0000256" key="1">
    <source>
        <dbReference type="ARBA" id="ARBA00004613"/>
    </source>
</evidence>
<evidence type="ECO:0000313" key="11">
    <source>
        <dbReference type="EMBL" id="GAA2348624.1"/>
    </source>
</evidence>